<gene>
    <name evidence="1" type="ORF">GX51_04403</name>
</gene>
<dbReference type="Proteomes" id="UP000224080">
    <property type="component" value="Unassembled WGS sequence"/>
</dbReference>
<dbReference type="EMBL" id="PDNC01000055">
    <property type="protein sequence ID" value="PGH02792.1"/>
    <property type="molecule type" value="Genomic_DNA"/>
</dbReference>
<dbReference type="STRING" id="2060905.A0A2B7X220"/>
<protein>
    <submittedName>
        <fullName evidence="1">Uncharacterized protein</fullName>
    </submittedName>
</protein>
<dbReference type="OrthoDB" id="2019666at2759"/>
<organism evidence="1 2">
    <name type="scientific">Blastomyces parvus</name>
    <dbReference type="NCBI Taxonomy" id="2060905"/>
    <lineage>
        <taxon>Eukaryota</taxon>
        <taxon>Fungi</taxon>
        <taxon>Dikarya</taxon>
        <taxon>Ascomycota</taxon>
        <taxon>Pezizomycotina</taxon>
        <taxon>Eurotiomycetes</taxon>
        <taxon>Eurotiomycetidae</taxon>
        <taxon>Onygenales</taxon>
        <taxon>Ajellomycetaceae</taxon>
        <taxon>Blastomyces</taxon>
    </lineage>
</organism>
<dbReference type="AlphaFoldDB" id="A0A2B7X220"/>
<sequence length="261" mass="28940">MEQKVFETFPGDQVTDAMLGEAAKLFNENYGVWGKQSHYVLFLLSHTLSGNPVKTKRSPSVGAMLAQLYCYKLCEGDCGWESCWKCFCVSLETPRKKHLLSHPADCSPVDTHDMYGIMSSHPVAGMAAASSYGSKHSLLHDNKQYMVLSITGGIEKVSLDLIKENAKAVMEASPISYIKNAKLCGALFNPEDSTGLICGVDTGFYVDHEEPLDVLERVRQDFRWPLGDLLDGHEYLLILPGKKRLSKWPSPSKSKKDISSC</sequence>
<comment type="caution">
    <text evidence="1">The sequence shown here is derived from an EMBL/GenBank/DDBJ whole genome shotgun (WGS) entry which is preliminary data.</text>
</comment>
<evidence type="ECO:0000313" key="1">
    <source>
        <dbReference type="EMBL" id="PGH02792.1"/>
    </source>
</evidence>
<reference evidence="1 2" key="1">
    <citation type="submission" date="2017-10" db="EMBL/GenBank/DDBJ databases">
        <title>Comparative genomics in systemic dimorphic fungi from Ajellomycetaceae.</title>
        <authorList>
            <person name="Munoz J.F."/>
            <person name="Mcewen J.G."/>
            <person name="Clay O.K."/>
            <person name="Cuomo C.A."/>
        </authorList>
    </citation>
    <scope>NUCLEOTIDE SEQUENCE [LARGE SCALE GENOMIC DNA]</scope>
    <source>
        <strain evidence="1 2">UAMH130</strain>
    </source>
</reference>
<accession>A0A2B7X220</accession>
<keyword evidence="2" id="KW-1185">Reference proteome</keyword>
<evidence type="ECO:0000313" key="2">
    <source>
        <dbReference type="Proteomes" id="UP000224080"/>
    </source>
</evidence>
<proteinExistence type="predicted"/>
<name>A0A2B7X220_9EURO</name>